<dbReference type="EMBL" id="JARKIB010000100">
    <property type="protein sequence ID" value="KAJ7741118.1"/>
    <property type="molecule type" value="Genomic_DNA"/>
</dbReference>
<organism evidence="2 3">
    <name type="scientific">Mycena metata</name>
    <dbReference type="NCBI Taxonomy" id="1033252"/>
    <lineage>
        <taxon>Eukaryota</taxon>
        <taxon>Fungi</taxon>
        <taxon>Dikarya</taxon>
        <taxon>Basidiomycota</taxon>
        <taxon>Agaricomycotina</taxon>
        <taxon>Agaricomycetes</taxon>
        <taxon>Agaricomycetidae</taxon>
        <taxon>Agaricales</taxon>
        <taxon>Marasmiineae</taxon>
        <taxon>Mycenaceae</taxon>
        <taxon>Mycena</taxon>
    </lineage>
</organism>
<gene>
    <name evidence="2" type="ORF">B0H16DRAFT_1728770</name>
</gene>
<evidence type="ECO:0000313" key="3">
    <source>
        <dbReference type="Proteomes" id="UP001215598"/>
    </source>
</evidence>
<feature type="compositionally biased region" description="Basic and acidic residues" evidence="1">
    <location>
        <begin position="41"/>
        <end position="56"/>
    </location>
</feature>
<accession>A0AAD7IGA2</accession>
<comment type="caution">
    <text evidence="2">The sequence shown here is derived from an EMBL/GenBank/DDBJ whole genome shotgun (WGS) entry which is preliminary data.</text>
</comment>
<reference evidence="2" key="1">
    <citation type="submission" date="2023-03" db="EMBL/GenBank/DDBJ databases">
        <title>Massive genome expansion in bonnet fungi (Mycena s.s.) driven by repeated elements and novel gene families across ecological guilds.</title>
        <authorList>
            <consortium name="Lawrence Berkeley National Laboratory"/>
            <person name="Harder C.B."/>
            <person name="Miyauchi S."/>
            <person name="Viragh M."/>
            <person name="Kuo A."/>
            <person name="Thoen E."/>
            <person name="Andreopoulos B."/>
            <person name="Lu D."/>
            <person name="Skrede I."/>
            <person name="Drula E."/>
            <person name="Henrissat B."/>
            <person name="Morin E."/>
            <person name="Kohler A."/>
            <person name="Barry K."/>
            <person name="LaButti K."/>
            <person name="Morin E."/>
            <person name="Salamov A."/>
            <person name="Lipzen A."/>
            <person name="Mereny Z."/>
            <person name="Hegedus B."/>
            <person name="Baldrian P."/>
            <person name="Stursova M."/>
            <person name="Weitz H."/>
            <person name="Taylor A."/>
            <person name="Grigoriev I.V."/>
            <person name="Nagy L.G."/>
            <person name="Martin F."/>
            <person name="Kauserud H."/>
        </authorList>
    </citation>
    <scope>NUCLEOTIDE SEQUENCE</scope>
    <source>
        <strain evidence="2">CBHHK182m</strain>
    </source>
</reference>
<dbReference type="AlphaFoldDB" id="A0AAD7IGA2"/>
<evidence type="ECO:0000256" key="1">
    <source>
        <dbReference type="SAM" id="MobiDB-lite"/>
    </source>
</evidence>
<dbReference type="Proteomes" id="UP001215598">
    <property type="component" value="Unassembled WGS sequence"/>
</dbReference>
<sequence>MLRAVALKAHSGCTLSGQDVSALVVGEGGKISAIDSTANHARRDDAANERSEDSDAAHLPIVHPPRASLRSNVSSAHRLAHGLRRIEVLVCFLYTSAPHWAARTLHSTPSTFLLPHRSDTARTLLLTPASPVLNATAHCVVDQRTCVGASGCLCRADAHVVCSYFLINLIFHPSPSTNHTVLTHVGTRHRLHETTPTPMWGMQAESIATVFVLP</sequence>
<evidence type="ECO:0000313" key="2">
    <source>
        <dbReference type="EMBL" id="KAJ7741118.1"/>
    </source>
</evidence>
<protein>
    <submittedName>
        <fullName evidence="2">Uncharacterized protein</fullName>
    </submittedName>
</protein>
<feature type="region of interest" description="Disordered" evidence="1">
    <location>
        <begin position="36"/>
        <end position="57"/>
    </location>
</feature>
<name>A0AAD7IGA2_9AGAR</name>
<keyword evidence="3" id="KW-1185">Reference proteome</keyword>
<proteinExistence type="predicted"/>